<organism evidence="1 2">
    <name type="scientific">Pseudomonas phage Noxifer</name>
    <dbReference type="NCBI Taxonomy" id="2006684"/>
    <lineage>
        <taxon>Viruses</taxon>
        <taxon>Duplodnaviria</taxon>
        <taxon>Heunggongvirae</taxon>
        <taxon>Uroviricota</taxon>
        <taxon>Caudoviricetes</taxon>
        <taxon>Chimalliviridae</taxon>
        <taxon>Noxifervirus</taxon>
        <taxon>Noxifervirus noxifer</taxon>
    </lineage>
</organism>
<name>A0A1Y0SUZ1_9CAUD</name>
<reference evidence="1 2" key="1">
    <citation type="submission" date="2017-05" db="EMBL/GenBank/DDBJ databases">
        <authorList>
            <person name="Song R."/>
            <person name="Chenine A.L."/>
            <person name="Ruprecht R.M."/>
        </authorList>
    </citation>
    <scope>NUCLEOTIDE SEQUENCE [LARGE SCALE GENOMIC DNA]</scope>
</reference>
<protein>
    <submittedName>
        <fullName evidence="1">Uncharacterized protein</fullName>
    </submittedName>
</protein>
<accession>A0A1Y0SUZ1</accession>
<dbReference type="Proteomes" id="UP000224829">
    <property type="component" value="Segment"/>
</dbReference>
<keyword evidence="2" id="KW-1185">Reference proteome</keyword>
<evidence type="ECO:0000313" key="1">
    <source>
        <dbReference type="EMBL" id="ARV77332.1"/>
    </source>
</evidence>
<evidence type="ECO:0000313" key="2">
    <source>
        <dbReference type="Proteomes" id="UP000224829"/>
    </source>
</evidence>
<gene>
    <name evidence="1" type="ORF">NOXIFER_163</name>
</gene>
<sequence length="143" mass="16544">MKALKYHQYLLLDETSAVELNDSIDQLWQKESKEVSTTTTKSGLRTQSHWRKRSIEDMTEEALRVYSELLAAEVSDPAPVVEYEFRHEDVLHRLTKYSAHMVYHVTAPKLQLERVVVAKDAETMVNHSYGIGALYYRLVTDLS</sequence>
<dbReference type="EMBL" id="MF063068">
    <property type="protein sequence ID" value="ARV77332.1"/>
    <property type="molecule type" value="Genomic_DNA"/>
</dbReference>
<proteinExistence type="predicted"/>